<protein>
    <submittedName>
        <fullName evidence="4">LAETG motif-containing sortase-dependent surface protein</fullName>
    </submittedName>
</protein>
<comment type="caution">
    <text evidence="4">The sequence shown here is derived from an EMBL/GenBank/DDBJ whole genome shotgun (WGS) entry which is preliminary data.</text>
</comment>
<accession>A0ABU2SNF2</accession>
<dbReference type="NCBIfam" id="NF041528">
    <property type="entry name" value="strep_LAETG"/>
    <property type="match status" value="1"/>
</dbReference>
<evidence type="ECO:0000256" key="2">
    <source>
        <dbReference type="SAM" id="Phobius"/>
    </source>
</evidence>
<keyword evidence="5" id="KW-1185">Reference proteome</keyword>
<organism evidence="4 5">
    <name type="scientific">Streptomyces hesseae</name>
    <dbReference type="NCBI Taxonomy" id="3075519"/>
    <lineage>
        <taxon>Bacteria</taxon>
        <taxon>Bacillati</taxon>
        <taxon>Actinomycetota</taxon>
        <taxon>Actinomycetes</taxon>
        <taxon>Kitasatosporales</taxon>
        <taxon>Streptomycetaceae</taxon>
        <taxon>Streptomyces</taxon>
    </lineage>
</organism>
<feature type="transmembrane region" description="Helical" evidence="2">
    <location>
        <begin position="302"/>
        <end position="320"/>
    </location>
</feature>
<gene>
    <name evidence="4" type="ORF">RM609_15730</name>
</gene>
<name>A0ABU2SNF2_9ACTN</name>
<proteinExistence type="predicted"/>
<evidence type="ECO:0000313" key="4">
    <source>
        <dbReference type="EMBL" id="MDT0450512.1"/>
    </source>
</evidence>
<evidence type="ECO:0000313" key="5">
    <source>
        <dbReference type="Proteomes" id="UP001180531"/>
    </source>
</evidence>
<feature type="region of interest" description="Disordered" evidence="1">
    <location>
        <begin position="35"/>
        <end position="71"/>
    </location>
</feature>
<feature type="region of interest" description="Disordered" evidence="1">
    <location>
        <begin position="215"/>
        <end position="300"/>
    </location>
</feature>
<dbReference type="RefSeq" id="WP_311611378.1">
    <property type="nucleotide sequence ID" value="NZ_JAVRFI010000008.1"/>
</dbReference>
<keyword evidence="2" id="KW-0812">Transmembrane</keyword>
<keyword evidence="2" id="KW-1133">Transmembrane helix</keyword>
<reference evidence="4" key="1">
    <citation type="submission" date="2024-05" db="EMBL/GenBank/DDBJ databases">
        <title>30 novel species of actinomycetes from the DSMZ collection.</title>
        <authorList>
            <person name="Nouioui I."/>
        </authorList>
    </citation>
    <scope>NUCLEOTIDE SEQUENCE</scope>
    <source>
        <strain evidence="4">DSM 40473</strain>
    </source>
</reference>
<feature type="signal peptide" evidence="3">
    <location>
        <begin position="1"/>
        <end position="27"/>
    </location>
</feature>
<dbReference type="EMBL" id="JAVRFI010000008">
    <property type="protein sequence ID" value="MDT0450512.1"/>
    <property type="molecule type" value="Genomic_DNA"/>
</dbReference>
<dbReference type="Proteomes" id="UP001180531">
    <property type="component" value="Unassembled WGS sequence"/>
</dbReference>
<feature type="compositionally biased region" description="Low complexity" evidence="1">
    <location>
        <begin position="221"/>
        <end position="287"/>
    </location>
</feature>
<feature type="chain" id="PRO_5047297620" evidence="3">
    <location>
        <begin position="28"/>
        <end position="329"/>
    </location>
</feature>
<keyword evidence="3" id="KW-0732">Signal</keyword>
<evidence type="ECO:0000256" key="3">
    <source>
        <dbReference type="SAM" id="SignalP"/>
    </source>
</evidence>
<feature type="compositionally biased region" description="Polar residues" evidence="1">
    <location>
        <begin position="50"/>
        <end position="65"/>
    </location>
</feature>
<keyword evidence="2" id="KW-0472">Membrane</keyword>
<sequence>MQISRIATIVAAGVITPALFLATPAVAEELPATAGQTTTQQGGGAVAPADTNTAPKADTNGNGTTPFDIPVTVQGLPKKIQAGTGDWSQFEMSFDNRKGDKDAVFRPHAIYIPVKPDADKAADYALKLEYRKGQNGEWKRADMSVGKIESEKEGRSFTLSRSLGEYPVSKGEMATFELRLLFEKQTPAHKAHFRVVDEHNVASMGDQEFSVLAAKAKDPQPSKSATTSASPSATATASGKATASPKPSTSAGASASASPSASSSSSAAVDSSSGSGASSGGTTATGSRTELAATGSDPATPWIAAGGAVAIVAGAGLVVATRRRANARG</sequence>
<evidence type="ECO:0000256" key="1">
    <source>
        <dbReference type="SAM" id="MobiDB-lite"/>
    </source>
</evidence>